<keyword evidence="4" id="KW-0406">Ion transport</keyword>
<keyword evidence="3" id="KW-0375">Hydrogen ion transport</keyword>
<keyword evidence="2" id="KW-0813">Transport</keyword>
<evidence type="ECO:0000313" key="6">
    <source>
        <dbReference type="EMBL" id="EPY31172.1"/>
    </source>
</evidence>
<dbReference type="GO" id="GO:0016887">
    <property type="term" value="F:ATP hydrolysis activity"/>
    <property type="evidence" value="ECO:0007669"/>
    <property type="project" value="TreeGrafter"/>
</dbReference>
<dbReference type="Proteomes" id="UP000015354">
    <property type="component" value="Unassembled WGS sequence"/>
</dbReference>
<evidence type="ECO:0000313" key="7">
    <source>
        <dbReference type="Proteomes" id="UP000015354"/>
    </source>
</evidence>
<reference evidence="6 7" key="1">
    <citation type="journal article" date="2013" name="PLoS ONE">
        <title>Predicting the Proteins of Angomonas deanei, Strigomonas culicis and Their Respective Endosymbionts Reveals New Aspects of the Trypanosomatidae Family.</title>
        <authorList>
            <person name="Motta M.C."/>
            <person name="Martins A.C."/>
            <person name="de Souza S.S."/>
            <person name="Catta-Preta C.M."/>
            <person name="Silva R."/>
            <person name="Klein C.C."/>
            <person name="de Almeida L.G."/>
            <person name="de Lima Cunha O."/>
            <person name="Ciapina L.P."/>
            <person name="Brocchi M."/>
            <person name="Colabardini A.C."/>
            <person name="de Araujo Lima B."/>
            <person name="Machado C.R."/>
            <person name="de Almeida Soares C.M."/>
            <person name="Probst C.M."/>
            <person name="de Menezes C.B."/>
            <person name="Thompson C.E."/>
            <person name="Bartholomeu D.C."/>
            <person name="Gradia D.F."/>
            <person name="Pavoni D.P."/>
            <person name="Grisard E.C."/>
            <person name="Fantinatti-Garboggini F."/>
            <person name="Marchini F.K."/>
            <person name="Rodrigues-Luiz G.F."/>
            <person name="Wagner G."/>
            <person name="Goldman G.H."/>
            <person name="Fietto J.L."/>
            <person name="Elias M.C."/>
            <person name="Goldman M.H."/>
            <person name="Sagot M.F."/>
            <person name="Pereira M."/>
            <person name="Stoco P.H."/>
            <person name="de Mendonca-Neto R.P."/>
            <person name="Teixeira S.M."/>
            <person name="Maciel T.E."/>
            <person name="de Oliveira Mendes T.A."/>
            <person name="Urmenyi T.P."/>
            <person name="de Souza W."/>
            <person name="Schenkman S."/>
            <person name="de Vasconcelos A.T."/>
        </authorList>
    </citation>
    <scope>NUCLEOTIDE SEQUENCE [LARGE SCALE GENOMIC DNA]</scope>
</reference>
<dbReference type="OrthoDB" id="250802at2759"/>
<dbReference type="InterPro" id="IPR005124">
    <property type="entry name" value="V-ATPase_G"/>
</dbReference>
<dbReference type="GO" id="GO:0046961">
    <property type="term" value="F:proton-transporting ATPase activity, rotational mechanism"/>
    <property type="evidence" value="ECO:0007669"/>
    <property type="project" value="InterPro"/>
</dbReference>
<keyword evidence="5" id="KW-0175">Coiled coil</keyword>
<evidence type="ECO:0000256" key="2">
    <source>
        <dbReference type="ARBA" id="ARBA00022448"/>
    </source>
</evidence>
<dbReference type="EMBL" id="ATMH01003587">
    <property type="protein sequence ID" value="EPY31172.1"/>
    <property type="molecule type" value="Genomic_DNA"/>
</dbReference>
<comment type="similarity">
    <text evidence="1">Belongs to the V-ATPase G subunit family.</text>
</comment>
<name>S9UK30_9TRYP</name>
<gene>
    <name evidence="6" type="ORF">STCU_03587</name>
</gene>
<dbReference type="PANTHER" id="PTHR12713:SF11">
    <property type="entry name" value="V-TYPE PROTON ATPASE SUBUNIT G"/>
    <property type="match status" value="1"/>
</dbReference>
<evidence type="ECO:0000256" key="1">
    <source>
        <dbReference type="ARBA" id="ARBA00010066"/>
    </source>
</evidence>
<evidence type="ECO:0000256" key="4">
    <source>
        <dbReference type="ARBA" id="ARBA00023065"/>
    </source>
</evidence>
<sequence length="162" mass="18137">MYCSRAKPADSPPPSFSHTLMYTCVQFVCSSTCVSHSPLPLDHILYPSLYSCDTMPPKQDNVQKLLAAEEKRNKVIADAKARKQQKVKQAKADAEREVSAFRAEKDREHEAYHAQQRAAAAAENAELARQTDVELAELKKLTDNRMNKVAEMMTGLIVSVKE</sequence>
<evidence type="ECO:0000256" key="5">
    <source>
        <dbReference type="SAM" id="Coils"/>
    </source>
</evidence>
<protein>
    <submittedName>
        <fullName evidence="6">V-type H+-transporting ATPase subunit G</fullName>
    </submittedName>
</protein>
<dbReference type="PANTHER" id="PTHR12713">
    <property type="entry name" value="VACUOLAR ATP SYNTHASE SUBUNIT G"/>
    <property type="match status" value="1"/>
</dbReference>
<evidence type="ECO:0000256" key="3">
    <source>
        <dbReference type="ARBA" id="ARBA00022781"/>
    </source>
</evidence>
<feature type="coiled-coil region" evidence="5">
    <location>
        <begin position="77"/>
        <end position="111"/>
    </location>
</feature>
<dbReference type="AlphaFoldDB" id="S9UK30"/>
<dbReference type="GO" id="GO:0000221">
    <property type="term" value="C:vacuolar proton-transporting V-type ATPase, V1 domain"/>
    <property type="evidence" value="ECO:0007669"/>
    <property type="project" value="TreeGrafter"/>
</dbReference>
<accession>S9UK30</accession>
<proteinExistence type="inferred from homology"/>
<dbReference type="Gene3D" id="1.20.5.2950">
    <property type="match status" value="1"/>
</dbReference>
<keyword evidence="7" id="KW-1185">Reference proteome</keyword>
<dbReference type="Pfam" id="PF03179">
    <property type="entry name" value="V-ATPase_G"/>
    <property type="match status" value="1"/>
</dbReference>
<organism evidence="6 7">
    <name type="scientific">Strigomonas culicis</name>
    <dbReference type="NCBI Taxonomy" id="28005"/>
    <lineage>
        <taxon>Eukaryota</taxon>
        <taxon>Discoba</taxon>
        <taxon>Euglenozoa</taxon>
        <taxon>Kinetoplastea</taxon>
        <taxon>Metakinetoplastina</taxon>
        <taxon>Trypanosomatida</taxon>
        <taxon>Trypanosomatidae</taxon>
        <taxon>Strigomonadinae</taxon>
        <taxon>Strigomonas</taxon>
    </lineage>
</organism>
<comment type="caution">
    <text evidence="6">The sequence shown here is derived from an EMBL/GenBank/DDBJ whole genome shotgun (WGS) entry which is preliminary data.</text>
</comment>